<evidence type="ECO:0000256" key="6">
    <source>
        <dbReference type="SAM" id="Phobius"/>
    </source>
</evidence>
<comment type="caution">
    <text evidence="8">The sequence shown here is derived from an EMBL/GenBank/DDBJ whole genome shotgun (WGS) entry which is preliminary data.</text>
</comment>
<evidence type="ECO:0000256" key="5">
    <source>
        <dbReference type="ARBA" id="ARBA00023136"/>
    </source>
</evidence>
<dbReference type="Proteomes" id="UP000253817">
    <property type="component" value="Unassembled WGS sequence"/>
</dbReference>
<evidence type="ECO:0000313" key="9">
    <source>
        <dbReference type="Proteomes" id="UP000253817"/>
    </source>
</evidence>
<evidence type="ECO:0000256" key="1">
    <source>
        <dbReference type="ARBA" id="ARBA00004651"/>
    </source>
</evidence>
<keyword evidence="4 6" id="KW-1133">Transmembrane helix</keyword>
<comment type="subcellular location">
    <subcellularLocation>
        <location evidence="1">Cell membrane</location>
        <topology evidence="1">Multi-pass membrane protein</topology>
    </subcellularLocation>
</comment>
<feature type="transmembrane region" description="Helical" evidence="6">
    <location>
        <begin position="308"/>
        <end position="328"/>
    </location>
</feature>
<feature type="transmembrane region" description="Helical" evidence="6">
    <location>
        <begin position="65"/>
        <end position="88"/>
    </location>
</feature>
<keyword evidence="5 6" id="KW-0472">Membrane</keyword>
<protein>
    <recommendedName>
        <fullName evidence="11">Polysaccharide biosynthesis protein</fullName>
    </recommendedName>
</protein>
<feature type="transmembrane region" description="Helical" evidence="6">
    <location>
        <begin position="189"/>
        <end position="208"/>
    </location>
</feature>
<dbReference type="EMBL" id="PPTT01000005">
    <property type="protein sequence ID" value="RDB70476.1"/>
    <property type="molecule type" value="Genomic_DNA"/>
</dbReference>
<evidence type="ECO:0000256" key="2">
    <source>
        <dbReference type="ARBA" id="ARBA00022475"/>
    </source>
</evidence>
<dbReference type="Proteomes" id="UP000270112">
    <property type="component" value="Unassembled WGS sequence"/>
</dbReference>
<feature type="transmembrane region" description="Helical" evidence="6">
    <location>
        <begin position="150"/>
        <end position="168"/>
    </location>
</feature>
<evidence type="ECO:0000256" key="3">
    <source>
        <dbReference type="ARBA" id="ARBA00022692"/>
    </source>
</evidence>
<evidence type="ECO:0000313" key="10">
    <source>
        <dbReference type="Proteomes" id="UP000270112"/>
    </source>
</evidence>
<reference evidence="10" key="2">
    <citation type="submission" date="2018-05" db="EMBL/GenBank/DDBJ databases">
        <title>Genome Sequencing of selected type strains of the family Eggerthellaceae.</title>
        <authorList>
            <person name="Danylec N."/>
            <person name="Stoll D.A."/>
            <person name="Doetsch A."/>
            <person name="Huch M."/>
        </authorList>
    </citation>
    <scope>NUCLEOTIDE SEQUENCE [LARGE SCALE GENOMIC DNA]</scope>
    <source>
        <strain evidence="10">DSM 16107</strain>
    </source>
</reference>
<dbReference type="InterPro" id="IPR050833">
    <property type="entry name" value="Poly_Biosynth_Transport"/>
</dbReference>
<dbReference type="AlphaFoldDB" id="A0A3N0IZN1"/>
<keyword evidence="2" id="KW-1003">Cell membrane</keyword>
<reference evidence="7 9" key="1">
    <citation type="journal article" date="2018" name="Elife">
        <title>Discovery and characterization of a prevalent human gut bacterial enzyme sufficient for the inactivation of a family of plant toxins.</title>
        <authorList>
            <person name="Koppel N."/>
            <person name="Bisanz J.E."/>
            <person name="Pandelia M.E."/>
            <person name="Turnbaugh P.J."/>
            <person name="Balskus E.P."/>
        </authorList>
    </citation>
    <scope>NUCLEOTIDE SEQUENCE [LARGE SCALE GENOMIC DNA]</scope>
    <source>
        <strain evidence="7 9">DSM 16107</strain>
    </source>
</reference>
<dbReference type="PANTHER" id="PTHR30250">
    <property type="entry name" value="PST FAMILY PREDICTED COLANIC ACID TRANSPORTER"/>
    <property type="match status" value="1"/>
</dbReference>
<keyword evidence="3 6" id="KW-0812">Transmembrane</keyword>
<accession>A0A3N0IZN1</accession>
<evidence type="ECO:0000256" key="4">
    <source>
        <dbReference type="ARBA" id="ARBA00022989"/>
    </source>
</evidence>
<name>A0A3N0IZN1_9ACTN</name>
<feature type="transmembrane region" description="Helical" evidence="6">
    <location>
        <begin position="370"/>
        <end position="390"/>
    </location>
</feature>
<feature type="transmembrane region" description="Helical" evidence="6">
    <location>
        <begin position="269"/>
        <end position="296"/>
    </location>
</feature>
<gene>
    <name evidence="7" type="ORF">C1876_04410</name>
    <name evidence="8" type="ORF">DMP09_04825</name>
</gene>
<dbReference type="EMBL" id="QICC01000012">
    <property type="protein sequence ID" value="RNM42459.1"/>
    <property type="molecule type" value="Genomic_DNA"/>
</dbReference>
<reference evidence="8" key="3">
    <citation type="journal article" date="2019" name="Microbiol. Resour. Announc.">
        <title>Draft Genome Sequences of Type Strains of Gordonibacter faecihominis, Paraeggerthella hongkongensis, Parvibacter caecicola,Slackia equolifaciens, Slackia faecicanis, and Slackia isoflavoniconvertens.</title>
        <authorList>
            <person name="Danylec N."/>
            <person name="Stoll D.A."/>
            <person name="Dotsch A."/>
            <person name="Huch M."/>
        </authorList>
    </citation>
    <scope>NUCLEOTIDE SEQUENCE</scope>
    <source>
        <strain evidence="8">DSM 16107</strain>
    </source>
</reference>
<feature type="transmembrane region" description="Helical" evidence="6">
    <location>
        <begin position="228"/>
        <end position="248"/>
    </location>
</feature>
<evidence type="ECO:0000313" key="7">
    <source>
        <dbReference type="EMBL" id="RDB70476.1"/>
    </source>
</evidence>
<dbReference type="GO" id="GO:0005886">
    <property type="term" value="C:plasma membrane"/>
    <property type="evidence" value="ECO:0007669"/>
    <property type="project" value="UniProtKB-SubCell"/>
</dbReference>
<proteinExistence type="predicted"/>
<organism evidence="8 10">
    <name type="scientific">Eggerthella sinensis</name>
    <dbReference type="NCBI Taxonomy" id="242230"/>
    <lineage>
        <taxon>Bacteria</taxon>
        <taxon>Bacillati</taxon>
        <taxon>Actinomycetota</taxon>
        <taxon>Coriobacteriia</taxon>
        <taxon>Eggerthellales</taxon>
        <taxon>Eggerthellaceae</taxon>
        <taxon>Eggerthella</taxon>
    </lineage>
</organism>
<dbReference type="PANTHER" id="PTHR30250:SF11">
    <property type="entry name" value="O-ANTIGEN TRANSPORTER-RELATED"/>
    <property type="match status" value="1"/>
</dbReference>
<evidence type="ECO:0000313" key="8">
    <source>
        <dbReference type="EMBL" id="RNM42459.1"/>
    </source>
</evidence>
<sequence length="401" mass="43965">MGSAIYAISSFLLLIIVVRVCGVDEGGVFSIGYAIAQLMLTIGVFEATTYFATDAENRFTYAQYLGFKLVTCGLMIIASVIYITSFGYDAHKSLVAYALCAYRLFEALSQYWFAAFQKENRLDISGFSTTWRSVISIVVFALALVLTKDIVLSMLLSSASEAVWICCYDVPRLRKIRRVGKPDFSFKPLVSLFAACFPLFISSFLAIYLGNVCKYAIDAVGTEEMQAIFNVLFMPSFVINLFVNFFIRPSLTHMAELWLKREVHAFMKTIAKLLGAVVGITVFVVAACAVIGIPILELFYGIDLTGCLPALLILLLGGGFLSASVVFYNAMVIIRAQNGVLVGYAVAIVIAHLVATPFVVASGIMGASVAYAISCVGLLLCFVFVFAWSARSRMRKWESRS</sequence>
<feature type="transmembrane region" description="Helical" evidence="6">
    <location>
        <begin position="340"/>
        <end position="364"/>
    </location>
</feature>
<keyword evidence="9" id="KW-1185">Reference proteome</keyword>
<evidence type="ECO:0008006" key="11">
    <source>
        <dbReference type="Google" id="ProtNLM"/>
    </source>
</evidence>
<feature type="transmembrane region" description="Helical" evidence="6">
    <location>
        <begin position="32"/>
        <end position="53"/>
    </location>
</feature>
<feature type="transmembrane region" description="Helical" evidence="6">
    <location>
        <begin position="126"/>
        <end position="144"/>
    </location>
</feature>